<accession>A0A179BQF0</accession>
<reference evidence="6" key="1">
    <citation type="submission" date="2016-04" db="EMBL/GenBank/DDBJ databases">
        <title>Fast-growing isolate from the root nodules of Vavilovia formosa.</title>
        <authorList>
            <person name="Kimeklis A."/>
            <person name="Safronova V."/>
            <person name="Belimov A."/>
            <person name="Andronov E."/>
        </authorList>
    </citation>
    <scope>NUCLEOTIDE SEQUENCE [LARGE SCALE GENOMIC DNA]</scope>
    <source>
        <strain evidence="6">Vaf-46</strain>
    </source>
</reference>
<dbReference type="InterPro" id="IPR011057">
    <property type="entry name" value="Mss4-like_sf"/>
</dbReference>
<feature type="domain" description="CENP-V/GFA" evidence="5">
    <location>
        <begin position="5"/>
        <end position="123"/>
    </location>
</feature>
<protein>
    <submittedName>
        <fullName evidence="6">Aldehyde-activating protein</fullName>
    </submittedName>
</protein>
<dbReference type="InterPro" id="IPR006913">
    <property type="entry name" value="CENP-V/GFA"/>
</dbReference>
<comment type="similarity">
    <text evidence="1">Belongs to the Gfa family.</text>
</comment>
<dbReference type="eggNOG" id="COG3791">
    <property type="taxonomic scope" value="Bacteria"/>
</dbReference>
<dbReference type="GO" id="GO:0016846">
    <property type="term" value="F:carbon-sulfur lyase activity"/>
    <property type="evidence" value="ECO:0007669"/>
    <property type="project" value="InterPro"/>
</dbReference>
<dbReference type="PANTHER" id="PTHR33337">
    <property type="entry name" value="GFA DOMAIN-CONTAINING PROTEIN"/>
    <property type="match status" value="1"/>
</dbReference>
<evidence type="ECO:0000256" key="4">
    <source>
        <dbReference type="ARBA" id="ARBA00023239"/>
    </source>
</evidence>
<sequence length="138" mass="15031">MSKPYTGGCACGAIHYEIAAEPIAMNDCQCRDCQATSGTGHGSYLTFPSRQAVKLDGKATHWQMVADNGNVKTRGFCPACGSPVYMTFSYMPDFFTIHAASLDEPGRYQPQMVTYTARGLAWDRVDPAAQTFEGMPPM</sequence>
<keyword evidence="4" id="KW-0456">Lyase</keyword>
<keyword evidence="2" id="KW-0479">Metal-binding</keyword>
<gene>
    <name evidence="6" type="ORF">A4U53_24935</name>
</gene>
<dbReference type="PROSITE" id="PS51891">
    <property type="entry name" value="CENP_V_GFA"/>
    <property type="match status" value="1"/>
</dbReference>
<name>A0A179BQF0_RHILE</name>
<evidence type="ECO:0000259" key="5">
    <source>
        <dbReference type="PROSITE" id="PS51891"/>
    </source>
</evidence>
<evidence type="ECO:0000313" key="6">
    <source>
        <dbReference type="EMBL" id="OAP93503.1"/>
    </source>
</evidence>
<evidence type="ECO:0000256" key="2">
    <source>
        <dbReference type="ARBA" id="ARBA00022723"/>
    </source>
</evidence>
<evidence type="ECO:0000256" key="3">
    <source>
        <dbReference type="ARBA" id="ARBA00022833"/>
    </source>
</evidence>
<organism evidence="6">
    <name type="scientific">Rhizobium leguminosarum</name>
    <dbReference type="NCBI Taxonomy" id="384"/>
    <lineage>
        <taxon>Bacteria</taxon>
        <taxon>Pseudomonadati</taxon>
        <taxon>Pseudomonadota</taxon>
        <taxon>Alphaproteobacteria</taxon>
        <taxon>Hyphomicrobiales</taxon>
        <taxon>Rhizobiaceae</taxon>
        <taxon>Rhizobium/Agrobacterium group</taxon>
        <taxon>Rhizobium</taxon>
    </lineage>
</organism>
<dbReference type="SUPFAM" id="SSF51316">
    <property type="entry name" value="Mss4-like"/>
    <property type="match status" value="1"/>
</dbReference>
<evidence type="ECO:0000256" key="1">
    <source>
        <dbReference type="ARBA" id="ARBA00005495"/>
    </source>
</evidence>
<proteinExistence type="inferred from homology"/>
<comment type="caution">
    <text evidence="6">The sequence shown here is derived from an EMBL/GenBank/DDBJ whole genome shotgun (WGS) entry which is preliminary data.</text>
</comment>
<dbReference type="GO" id="GO:0046872">
    <property type="term" value="F:metal ion binding"/>
    <property type="evidence" value="ECO:0007669"/>
    <property type="project" value="UniProtKB-KW"/>
</dbReference>
<dbReference type="Pfam" id="PF04828">
    <property type="entry name" value="GFA"/>
    <property type="match status" value="1"/>
</dbReference>
<dbReference type="PANTHER" id="PTHR33337:SF40">
    <property type="entry name" value="CENP-V_GFA DOMAIN-CONTAINING PROTEIN-RELATED"/>
    <property type="match status" value="1"/>
</dbReference>
<dbReference type="AlphaFoldDB" id="A0A179BQF0"/>
<keyword evidence="3" id="KW-0862">Zinc</keyword>
<dbReference type="Gene3D" id="3.90.1590.10">
    <property type="entry name" value="glutathione-dependent formaldehyde- activating enzyme (gfa)"/>
    <property type="match status" value="1"/>
</dbReference>
<dbReference type="EMBL" id="LWBS01000283">
    <property type="protein sequence ID" value="OAP93503.1"/>
    <property type="molecule type" value="Genomic_DNA"/>
</dbReference>